<sequence>MIVSHTGGGDSASPTMNRLHRVLDALPLPAGARQGGEEAHPEAAPATLQRSYSLPAATGTSEQVVSALRHAHYEPVDVLSGAADPEGWEAALDHRDTGMITVRPPENHGRGGIDLNWTAGFVFAEVDANAFPA</sequence>
<dbReference type="AlphaFoldDB" id="A0A1M5H863"/>
<evidence type="ECO:0000256" key="1">
    <source>
        <dbReference type="SAM" id="MobiDB-lite"/>
    </source>
</evidence>
<accession>A0A1M5H863</accession>
<reference evidence="3" key="1">
    <citation type="submission" date="2016-11" db="EMBL/GenBank/DDBJ databases">
        <authorList>
            <person name="Varghese N."/>
            <person name="Submissions S."/>
        </authorList>
    </citation>
    <scope>NUCLEOTIDE SEQUENCE [LARGE SCALE GENOMIC DNA]</scope>
    <source>
        <strain evidence="3">DSM 45627</strain>
    </source>
</reference>
<evidence type="ECO:0000313" key="3">
    <source>
        <dbReference type="Proteomes" id="UP000186132"/>
    </source>
</evidence>
<feature type="region of interest" description="Disordered" evidence="1">
    <location>
        <begin position="31"/>
        <end position="55"/>
    </location>
</feature>
<proteinExistence type="predicted"/>
<gene>
    <name evidence="2" type="ORF">SAMN05443575_1430</name>
</gene>
<protein>
    <submittedName>
        <fullName evidence="2">Uncharacterized protein</fullName>
    </submittedName>
</protein>
<organism evidence="2 3">
    <name type="scientific">Jatrophihabitans endophyticus</name>
    <dbReference type="NCBI Taxonomy" id="1206085"/>
    <lineage>
        <taxon>Bacteria</taxon>
        <taxon>Bacillati</taxon>
        <taxon>Actinomycetota</taxon>
        <taxon>Actinomycetes</taxon>
        <taxon>Jatrophihabitantales</taxon>
        <taxon>Jatrophihabitantaceae</taxon>
        <taxon>Jatrophihabitans</taxon>
    </lineage>
</organism>
<dbReference type="EMBL" id="FQVU01000002">
    <property type="protein sequence ID" value="SHG12187.1"/>
    <property type="molecule type" value="Genomic_DNA"/>
</dbReference>
<name>A0A1M5H863_9ACTN</name>
<dbReference type="Proteomes" id="UP000186132">
    <property type="component" value="Unassembled WGS sequence"/>
</dbReference>
<keyword evidence="3" id="KW-1185">Reference proteome</keyword>
<evidence type="ECO:0000313" key="2">
    <source>
        <dbReference type="EMBL" id="SHG12187.1"/>
    </source>
</evidence>
<dbReference type="STRING" id="1206085.SAMN05443575_1430"/>